<proteinExistence type="inferred from homology"/>
<evidence type="ECO:0000256" key="5">
    <source>
        <dbReference type="ARBA" id="ARBA00022821"/>
    </source>
</evidence>
<dbReference type="InterPro" id="IPR055414">
    <property type="entry name" value="LRR_R13L4/SHOC2-like"/>
</dbReference>
<dbReference type="InterPro" id="IPR002182">
    <property type="entry name" value="NB-ARC"/>
</dbReference>
<keyword evidence="4" id="KW-0547">Nucleotide-binding</keyword>
<evidence type="ECO:0000259" key="9">
    <source>
        <dbReference type="Pfam" id="PF23559"/>
    </source>
</evidence>
<dbReference type="Gene3D" id="1.10.8.430">
    <property type="entry name" value="Helical domain of apoptotic protease-activating factors"/>
    <property type="match status" value="1"/>
</dbReference>
<evidence type="ECO:0000256" key="2">
    <source>
        <dbReference type="ARBA" id="ARBA00022614"/>
    </source>
</evidence>
<evidence type="ECO:0000313" key="11">
    <source>
        <dbReference type="EnsemblPlants" id="ONIVA12G11590.1"/>
    </source>
</evidence>
<feature type="domain" description="NB-ARC" evidence="7">
    <location>
        <begin position="350"/>
        <end position="394"/>
    </location>
</feature>
<dbReference type="HOGENOM" id="CLU_000837_25_0_1"/>
<feature type="domain" description="Disease resistance R13L4/SHOC-2-like LRR" evidence="10">
    <location>
        <begin position="632"/>
        <end position="984"/>
    </location>
</feature>
<accession>A0A0E0JA48</accession>
<keyword evidence="3" id="KW-0677">Repeat</keyword>
<dbReference type="Gene3D" id="3.40.50.300">
    <property type="entry name" value="P-loop containing nucleotide triphosphate hydrolases"/>
    <property type="match status" value="2"/>
</dbReference>
<dbReference type="eggNOG" id="KOG4658">
    <property type="taxonomic scope" value="Eukaryota"/>
</dbReference>
<feature type="domain" description="NB-ARC" evidence="7">
    <location>
        <begin position="191"/>
        <end position="272"/>
    </location>
</feature>
<dbReference type="EnsemblPlants" id="ONIVA12G11590.1">
    <property type="protein sequence ID" value="ONIVA12G11590.1"/>
    <property type="gene ID" value="ONIVA12G11590"/>
</dbReference>
<dbReference type="PANTHER" id="PTHR23155:SF999">
    <property type="entry name" value="NB-ARC DOMAIN CONTAINING PROTEIN, EXPRESSED"/>
    <property type="match status" value="1"/>
</dbReference>
<dbReference type="SUPFAM" id="SSF52058">
    <property type="entry name" value="L domain-like"/>
    <property type="match status" value="1"/>
</dbReference>
<dbReference type="InterPro" id="IPR058922">
    <property type="entry name" value="WHD_DRP"/>
</dbReference>
<dbReference type="SUPFAM" id="SSF52540">
    <property type="entry name" value="P-loop containing nucleoside triphosphate hydrolases"/>
    <property type="match status" value="2"/>
</dbReference>
<dbReference type="InterPro" id="IPR041118">
    <property type="entry name" value="Rx_N"/>
</dbReference>
<dbReference type="Pfam" id="PF23598">
    <property type="entry name" value="LRR_14"/>
    <property type="match status" value="1"/>
</dbReference>
<dbReference type="OMA" id="HQVRSIT"/>
<dbReference type="InterPro" id="IPR032675">
    <property type="entry name" value="LRR_dom_sf"/>
</dbReference>
<feature type="domain" description="Disease resistance N-terminal" evidence="8">
    <location>
        <begin position="10"/>
        <end position="92"/>
    </location>
</feature>
<dbReference type="GO" id="GO:0002758">
    <property type="term" value="P:innate immune response-activating signaling pathway"/>
    <property type="evidence" value="ECO:0007669"/>
    <property type="project" value="UniProtKB-ARBA"/>
</dbReference>
<keyword evidence="5" id="KW-0611">Plant defense</keyword>
<dbReference type="Gene3D" id="3.80.10.10">
    <property type="entry name" value="Ribonuclease Inhibitor"/>
    <property type="match status" value="1"/>
</dbReference>
<keyword evidence="12" id="KW-1185">Reference proteome</keyword>
<evidence type="ECO:0000256" key="1">
    <source>
        <dbReference type="ARBA" id="ARBA00008894"/>
    </source>
</evidence>
<dbReference type="InterPro" id="IPR036388">
    <property type="entry name" value="WH-like_DNA-bd_sf"/>
</dbReference>
<comment type="similarity">
    <text evidence="1">Belongs to the disease resistance NB-LRR family.</text>
</comment>
<name>A0A0E0JA48_ORYNI</name>
<evidence type="ECO:0000313" key="12">
    <source>
        <dbReference type="Proteomes" id="UP000006591"/>
    </source>
</evidence>
<evidence type="ECO:0000259" key="7">
    <source>
        <dbReference type="Pfam" id="PF00931"/>
    </source>
</evidence>
<keyword evidence="2" id="KW-0433">Leucine-rich repeat</keyword>
<sequence>MAVNISTGVMNSLLVKLEEVCRYDLAEFQFSTQFDFKNNIWNLKEELSCMNALLEKLPDMEALNIQERELRNKVRELAYFVEDKIDMFMHSFGTAVDKATLLTDTMELMLPNLFAKIDEIKDYYAVEEVKRVERYNLDVDECISSNPRQIDEIDDDISPVLCGEANSLVGINVPCEVITQLLMEDMEGESGQHPKVLSIVGLGGLGKSTLAIQVYNKIHGRFECAVFVFASRNRSASVILKDILSQLKYDGSADDIQSLIDATREKLACKRFININMNVERSVVIGSGGCGFRLGGDGLGACPRGCGINGGRRWTGLEPSVGEEADDEEGDSQEDEVSVTAGGALCLFLRFLVVIDDISSIETWNSISGAFVENNSGSRIITTTRTKDVANACCSSFRGIVYKMKPLGWTDSRSLFFRRLYGSDNYIPEPEELVIVVDILRKCGGVPLAIVVIASLLASQREVNKLDNWLKIKNSMGFELETNPNSKWMKHILKLSYNNLSWDLKTCLLYLHMYPENINIMKKDLVRQWIAEGFITQRDNRDLEDIAESYFRDLINRSLIKPVQFKYGEVVSCRVVHNLLLDLIVEKSTEENFVTVISTDQDCSRRGNFLIRRLNYRSNCGNIIQASESLHQVRSITYFGNWLHQRGESLPRLRMFKALRVLHMRIEGYFSFRAIYDLSPICNLFQLRYLKLEGIFFQFPDTIGELRYLQVVDINCGTNLVLVGGFLSDACLPSLRHLRAAGSEELGRGINRLTSIRTLEGINFCNCSVENIRHLGVLTNLRTLGVIYNRRRGNDEDDLIDMVKFAALATSLRELGGCNLRCLDFRVVLEGNIRQPPISFLCSWSPPPQFLQRCHLYKAFHRVPYWIQQVETLTSLCLKVVELKGDDMRVLSRLPCLAYLDLQVFMVPGMEIIIDSVSFSVLKELKLTYGSSTSSLSIEPGAMPKLRIMHLIVFGQAEQDTKSLYGIQHLHSLEDVIITSDYNNVLVSFREALDRHPRIGSIQVCIGASSDL</sequence>
<evidence type="ECO:0000259" key="10">
    <source>
        <dbReference type="Pfam" id="PF23598"/>
    </source>
</evidence>
<dbReference type="Proteomes" id="UP000006591">
    <property type="component" value="Chromosome 12"/>
</dbReference>
<dbReference type="Pfam" id="PF23559">
    <property type="entry name" value="WHD_DRP"/>
    <property type="match status" value="1"/>
</dbReference>
<evidence type="ECO:0008006" key="13">
    <source>
        <dbReference type="Google" id="ProtNLM"/>
    </source>
</evidence>
<dbReference type="Gene3D" id="1.10.10.10">
    <property type="entry name" value="Winged helix-like DNA-binding domain superfamily/Winged helix DNA-binding domain"/>
    <property type="match status" value="1"/>
</dbReference>
<dbReference type="InterPro" id="IPR044974">
    <property type="entry name" value="Disease_R_plants"/>
</dbReference>
<dbReference type="GO" id="GO:0009626">
    <property type="term" value="P:plant-type hypersensitive response"/>
    <property type="evidence" value="ECO:0007669"/>
    <property type="project" value="UniProtKB-ARBA"/>
</dbReference>
<reference evidence="11" key="2">
    <citation type="submission" date="2018-04" db="EMBL/GenBank/DDBJ databases">
        <title>OnivRS2 (Oryza nivara Reference Sequence Version 2).</title>
        <authorList>
            <person name="Zhang J."/>
            <person name="Kudrna D."/>
            <person name="Lee S."/>
            <person name="Talag J."/>
            <person name="Rajasekar S."/>
            <person name="Welchert J."/>
            <person name="Hsing Y.-I."/>
            <person name="Wing R.A."/>
        </authorList>
    </citation>
    <scope>NUCLEOTIDE SEQUENCE [LARGE SCALE GENOMIC DNA]</scope>
    <source>
        <strain evidence="11">SL10</strain>
    </source>
</reference>
<organism evidence="11">
    <name type="scientific">Oryza nivara</name>
    <name type="common">Indian wild rice</name>
    <name type="synonym">Oryza sativa f. spontanea</name>
    <dbReference type="NCBI Taxonomy" id="4536"/>
    <lineage>
        <taxon>Eukaryota</taxon>
        <taxon>Viridiplantae</taxon>
        <taxon>Streptophyta</taxon>
        <taxon>Embryophyta</taxon>
        <taxon>Tracheophyta</taxon>
        <taxon>Spermatophyta</taxon>
        <taxon>Magnoliopsida</taxon>
        <taxon>Liliopsida</taxon>
        <taxon>Poales</taxon>
        <taxon>Poaceae</taxon>
        <taxon>BOP clade</taxon>
        <taxon>Oryzoideae</taxon>
        <taxon>Oryzeae</taxon>
        <taxon>Oryzinae</taxon>
        <taxon>Oryza</taxon>
    </lineage>
</organism>
<evidence type="ECO:0000259" key="8">
    <source>
        <dbReference type="Pfam" id="PF18052"/>
    </source>
</evidence>
<dbReference type="PRINTS" id="PR00364">
    <property type="entry name" value="DISEASERSIST"/>
</dbReference>
<reference evidence="11" key="1">
    <citation type="submission" date="2015-04" db="UniProtKB">
        <authorList>
            <consortium name="EnsemblPlants"/>
        </authorList>
    </citation>
    <scope>IDENTIFICATION</scope>
    <source>
        <strain evidence="11">SL10</strain>
    </source>
</reference>
<evidence type="ECO:0000256" key="6">
    <source>
        <dbReference type="ARBA" id="ARBA00023054"/>
    </source>
</evidence>
<dbReference type="PANTHER" id="PTHR23155">
    <property type="entry name" value="DISEASE RESISTANCE PROTEIN RP"/>
    <property type="match status" value="1"/>
</dbReference>
<keyword evidence="6" id="KW-0175">Coiled coil</keyword>
<dbReference type="GO" id="GO:0042742">
    <property type="term" value="P:defense response to bacterium"/>
    <property type="evidence" value="ECO:0007669"/>
    <property type="project" value="UniProtKB-ARBA"/>
</dbReference>
<dbReference type="AlphaFoldDB" id="A0A0E0JA48"/>
<protein>
    <recommendedName>
        <fullName evidence="13">NB-ARC domain-containing protein</fullName>
    </recommendedName>
</protein>
<dbReference type="Gramene" id="ONIVA12G11590.1">
    <property type="protein sequence ID" value="ONIVA12G11590.1"/>
    <property type="gene ID" value="ONIVA12G11590"/>
</dbReference>
<dbReference type="Pfam" id="PF00931">
    <property type="entry name" value="NB-ARC"/>
    <property type="match status" value="2"/>
</dbReference>
<dbReference type="InterPro" id="IPR027417">
    <property type="entry name" value="P-loop_NTPase"/>
</dbReference>
<dbReference type="Pfam" id="PF18052">
    <property type="entry name" value="Rx_N"/>
    <property type="match status" value="1"/>
</dbReference>
<evidence type="ECO:0000256" key="3">
    <source>
        <dbReference type="ARBA" id="ARBA00022737"/>
    </source>
</evidence>
<dbReference type="GO" id="GO:0043531">
    <property type="term" value="F:ADP binding"/>
    <property type="evidence" value="ECO:0007669"/>
    <property type="project" value="InterPro"/>
</dbReference>
<evidence type="ECO:0000256" key="4">
    <source>
        <dbReference type="ARBA" id="ARBA00022741"/>
    </source>
</evidence>
<dbReference type="FunFam" id="1.10.10.10:FF:000322">
    <property type="entry name" value="Probable disease resistance protein At1g63360"/>
    <property type="match status" value="1"/>
</dbReference>
<feature type="domain" description="Disease resistance protein winged helix" evidence="9">
    <location>
        <begin position="513"/>
        <end position="584"/>
    </location>
</feature>
<dbReference type="STRING" id="4536.A0A0E0JA48"/>
<dbReference type="InterPro" id="IPR042197">
    <property type="entry name" value="Apaf_helical"/>
</dbReference>
<dbReference type="Gene3D" id="1.20.5.4130">
    <property type="match status" value="1"/>
</dbReference>